<sequence length="91" mass="10314">MAENSNGDQISEVKETSDSVHAFMIGDKQVRFTDEKITFAEKPPEAEKVTINLDEGEDESEEDVEIDRQEGNNVDRLTTVNIDRQNENNVD</sequence>
<feature type="compositionally biased region" description="Acidic residues" evidence="1">
    <location>
        <begin position="54"/>
        <end position="65"/>
    </location>
</feature>
<organism evidence="2">
    <name type="scientific">Brassica cretica</name>
    <name type="common">Mustard</name>
    <dbReference type="NCBI Taxonomy" id="69181"/>
    <lineage>
        <taxon>Eukaryota</taxon>
        <taxon>Viridiplantae</taxon>
        <taxon>Streptophyta</taxon>
        <taxon>Embryophyta</taxon>
        <taxon>Tracheophyta</taxon>
        <taxon>Spermatophyta</taxon>
        <taxon>Magnoliopsida</taxon>
        <taxon>eudicotyledons</taxon>
        <taxon>Gunneridae</taxon>
        <taxon>Pentapetalae</taxon>
        <taxon>rosids</taxon>
        <taxon>malvids</taxon>
        <taxon>Brassicales</taxon>
        <taxon>Brassicaceae</taxon>
        <taxon>Brassiceae</taxon>
        <taxon>Brassica</taxon>
    </lineage>
</organism>
<evidence type="ECO:0000256" key="1">
    <source>
        <dbReference type="SAM" id="MobiDB-lite"/>
    </source>
</evidence>
<dbReference type="EMBL" id="QGKY02001250">
    <property type="protein sequence ID" value="KAF2560923.1"/>
    <property type="molecule type" value="Genomic_DNA"/>
</dbReference>
<comment type="caution">
    <text evidence="2">The sequence shown here is derived from an EMBL/GenBank/DDBJ whole genome shotgun (WGS) entry which is preliminary data.</text>
</comment>
<gene>
    <name evidence="2" type="ORF">F2Q70_00017156</name>
</gene>
<proteinExistence type="predicted"/>
<feature type="region of interest" description="Disordered" evidence="1">
    <location>
        <begin position="52"/>
        <end position="74"/>
    </location>
</feature>
<name>A0A8S9HSA3_BRACR</name>
<feature type="region of interest" description="Disordered" evidence="1">
    <location>
        <begin position="1"/>
        <end position="20"/>
    </location>
</feature>
<accession>A0A8S9HSA3</accession>
<evidence type="ECO:0000313" key="2">
    <source>
        <dbReference type="EMBL" id="KAF2560923.1"/>
    </source>
</evidence>
<reference evidence="2" key="1">
    <citation type="submission" date="2019-12" db="EMBL/GenBank/DDBJ databases">
        <title>Genome sequencing and annotation of Brassica cretica.</title>
        <authorList>
            <person name="Studholme D.J."/>
            <person name="Sarris P.F."/>
        </authorList>
    </citation>
    <scope>NUCLEOTIDE SEQUENCE</scope>
    <source>
        <strain evidence="2">PFS-102/07</strain>
        <tissue evidence="2">Leaf</tissue>
    </source>
</reference>
<dbReference type="AlphaFoldDB" id="A0A8S9HSA3"/>
<protein>
    <submittedName>
        <fullName evidence="2">Uncharacterized protein</fullName>
    </submittedName>
</protein>